<organism evidence="2 3">
    <name type="scientific">Ramazzottius varieornatus</name>
    <name type="common">Water bear</name>
    <name type="synonym">Tardigrade</name>
    <dbReference type="NCBI Taxonomy" id="947166"/>
    <lineage>
        <taxon>Eukaryota</taxon>
        <taxon>Metazoa</taxon>
        <taxon>Ecdysozoa</taxon>
        <taxon>Tardigrada</taxon>
        <taxon>Eutardigrada</taxon>
        <taxon>Parachela</taxon>
        <taxon>Hypsibioidea</taxon>
        <taxon>Ramazzottiidae</taxon>
        <taxon>Ramazzottius</taxon>
    </lineage>
</organism>
<reference evidence="2 3" key="1">
    <citation type="journal article" date="2016" name="Nat. Commun.">
        <title>Extremotolerant tardigrade genome and improved radiotolerance of human cultured cells by tardigrade-unique protein.</title>
        <authorList>
            <person name="Hashimoto T."/>
            <person name="Horikawa D.D."/>
            <person name="Saito Y."/>
            <person name="Kuwahara H."/>
            <person name="Kozuka-Hata H."/>
            <person name="Shin-I T."/>
            <person name="Minakuchi Y."/>
            <person name="Ohishi K."/>
            <person name="Motoyama A."/>
            <person name="Aizu T."/>
            <person name="Enomoto A."/>
            <person name="Kondo K."/>
            <person name="Tanaka S."/>
            <person name="Hara Y."/>
            <person name="Koshikawa S."/>
            <person name="Sagara H."/>
            <person name="Miura T."/>
            <person name="Yokobori S."/>
            <person name="Miyagawa K."/>
            <person name="Suzuki Y."/>
            <person name="Kubo T."/>
            <person name="Oyama M."/>
            <person name="Kohara Y."/>
            <person name="Fujiyama A."/>
            <person name="Arakawa K."/>
            <person name="Katayama T."/>
            <person name="Toyoda A."/>
            <person name="Kunieda T."/>
        </authorList>
    </citation>
    <scope>NUCLEOTIDE SEQUENCE [LARGE SCALE GENOMIC DNA]</scope>
    <source>
        <strain evidence="2 3">YOKOZUNA-1</strain>
    </source>
</reference>
<comment type="caution">
    <text evidence="2">The sequence shown here is derived from an EMBL/GenBank/DDBJ whole genome shotgun (WGS) entry which is preliminary data.</text>
</comment>
<feature type="compositionally biased region" description="Basic and acidic residues" evidence="1">
    <location>
        <begin position="67"/>
        <end position="76"/>
    </location>
</feature>
<feature type="compositionally biased region" description="Low complexity" evidence="1">
    <location>
        <begin position="97"/>
        <end position="117"/>
    </location>
</feature>
<sequence length="130" mass="14438">MQSVIYGTLNFTIETPRCVPSHLLQFVAVIRQRTKIYVPSPSISREGIDERKAETNQTMERWCPAHSDSKKLKGEPVKVKVEKKAKIFFEQEKDSDSSSGSSSGSSSEENKSHPSSNKAGSHASPKVHIH</sequence>
<dbReference type="EMBL" id="BDGG01000002">
    <property type="protein sequence ID" value="GAU92419.1"/>
    <property type="molecule type" value="Genomic_DNA"/>
</dbReference>
<name>A0A1D1URT4_RAMVA</name>
<proteinExistence type="predicted"/>
<dbReference type="Proteomes" id="UP000186922">
    <property type="component" value="Unassembled WGS sequence"/>
</dbReference>
<evidence type="ECO:0000256" key="1">
    <source>
        <dbReference type="SAM" id="MobiDB-lite"/>
    </source>
</evidence>
<gene>
    <name evidence="2" type="primary">RvY_04502-1</name>
    <name evidence="2" type="synonym">RvY_04502.1</name>
    <name evidence="2" type="ORF">RvY_04502</name>
</gene>
<evidence type="ECO:0000313" key="3">
    <source>
        <dbReference type="Proteomes" id="UP000186922"/>
    </source>
</evidence>
<feature type="region of interest" description="Disordered" evidence="1">
    <location>
        <begin position="48"/>
        <end position="76"/>
    </location>
</feature>
<dbReference type="AlphaFoldDB" id="A0A1D1URT4"/>
<feature type="region of interest" description="Disordered" evidence="1">
    <location>
        <begin position="89"/>
        <end position="130"/>
    </location>
</feature>
<accession>A0A1D1URT4</accession>
<protein>
    <submittedName>
        <fullName evidence="2">Uncharacterized protein</fullName>
    </submittedName>
</protein>
<evidence type="ECO:0000313" key="2">
    <source>
        <dbReference type="EMBL" id="GAU92419.1"/>
    </source>
</evidence>
<keyword evidence="3" id="KW-1185">Reference proteome</keyword>